<protein>
    <recommendedName>
        <fullName evidence="2">Integrase</fullName>
    </recommendedName>
</protein>
<dbReference type="InterPro" id="IPR002104">
    <property type="entry name" value="Integrase_catalytic"/>
</dbReference>
<dbReference type="CDD" id="cd01185">
    <property type="entry name" value="INTN1_C_like"/>
    <property type="match status" value="1"/>
</dbReference>
<dbReference type="SUPFAM" id="SSF56349">
    <property type="entry name" value="DNA breaking-rejoining enzymes"/>
    <property type="match status" value="1"/>
</dbReference>
<feature type="domain" description="Tyr recombinase" evidence="8">
    <location>
        <begin position="129"/>
        <end position="320"/>
    </location>
</feature>
<evidence type="ECO:0000256" key="1">
    <source>
        <dbReference type="ARBA" id="ARBA00008857"/>
    </source>
</evidence>
<dbReference type="GO" id="GO:0003677">
    <property type="term" value="F:DNA binding"/>
    <property type="evidence" value="ECO:0007669"/>
    <property type="project" value="InterPro"/>
</dbReference>
<keyword evidence="7" id="KW-1160">Virus entry into host cell</keyword>
<proteinExistence type="inferred from homology"/>
<dbReference type="GO" id="GO:0016740">
    <property type="term" value="F:transferase activity"/>
    <property type="evidence" value="ECO:0007669"/>
    <property type="project" value="UniProtKB-KW"/>
</dbReference>
<evidence type="ECO:0000256" key="6">
    <source>
        <dbReference type="ARBA" id="ARBA00023172"/>
    </source>
</evidence>
<dbReference type="GO" id="GO:0044826">
    <property type="term" value="P:viral genome integration into host DNA"/>
    <property type="evidence" value="ECO:0007669"/>
    <property type="project" value="UniProtKB-KW"/>
</dbReference>
<keyword evidence="7" id="KW-1179">Viral genome integration</keyword>
<evidence type="ECO:0000256" key="7">
    <source>
        <dbReference type="ARBA" id="ARBA00023195"/>
    </source>
</evidence>
<dbReference type="PANTHER" id="PTHR30349">
    <property type="entry name" value="PHAGE INTEGRASE-RELATED"/>
    <property type="match status" value="1"/>
</dbReference>
<keyword evidence="3" id="KW-0808">Transferase</keyword>
<dbReference type="GO" id="GO:0075713">
    <property type="term" value="P:establishment of integrated proviral latency"/>
    <property type="evidence" value="ECO:0007669"/>
    <property type="project" value="UniProtKB-KW"/>
</dbReference>
<keyword evidence="6" id="KW-0233">DNA recombination</keyword>
<evidence type="ECO:0000256" key="2">
    <source>
        <dbReference type="ARBA" id="ARBA00016082"/>
    </source>
</evidence>
<evidence type="ECO:0000256" key="4">
    <source>
        <dbReference type="ARBA" id="ARBA00022801"/>
    </source>
</evidence>
<dbReference type="EMBL" id="BK015483">
    <property type="protein sequence ID" value="DAE09127.1"/>
    <property type="molecule type" value="Genomic_DNA"/>
</dbReference>
<keyword evidence="5" id="KW-0229">DNA integration</keyword>
<dbReference type="GO" id="GO:0016787">
    <property type="term" value="F:hydrolase activity"/>
    <property type="evidence" value="ECO:0007669"/>
    <property type="project" value="UniProtKB-KW"/>
</dbReference>
<organism evidence="9">
    <name type="scientific">Siphoviridae sp. ctZro7</name>
    <dbReference type="NCBI Taxonomy" id="2825561"/>
    <lineage>
        <taxon>Viruses</taxon>
        <taxon>Duplodnaviria</taxon>
        <taxon>Heunggongvirae</taxon>
        <taxon>Uroviricota</taxon>
        <taxon>Caudoviricetes</taxon>
    </lineage>
</organism>
<evidence type="ECO:0000313" key="9">
    <source>
        <dbReference type="EMBL" id="DAE09127.1"/>
    </source>
</evidence>
<comment type="similarity">
    <text evidence="1">Belongs to the 'phage' integrase family.</text>
</comment>
<dbReference type="InterPro" id="IPR013762">
    <property type="entry name" value="Integrase-like_cat_sf"/>
</dbReference>
<evidence type="ECO:0000259" key="8">
    <source>
        <dbReference type="PROSITE" id="PS51898"/>
    </source>
</evidence>
<evidence type="ECO:0000256" key="3">
    <source>
        <dbReference type="ARBA" id="ARBA00022679"/>
    </source>
</evidence>
<keyword evidence="4" id="KW-0378">Hydrolase</keyword>
<dbReference type="Gene3D" id="1.10.443.10">
    <property type="entry name" value="Intergrase catalytic core"/>
    <property type="match status" value="1"/>
</dbReference>
<dbReference type="GO" id="GO:0006310">
    <property type="term" value="P:DNA recombination"/>
    <property type="evidence" value="ECO:0007669"/>
    <property type="project" value="UniProtKB-KW"/>
</dbReference>
<name>A0A8S5PPN9_9CAUD</name>
<evidence type="ECO:0000256" key="5">
    <source>
        <dbReference type="ARBA" id="ARBA00022908"/>
    </source>
</evidence>
<accession>A0A8S5PPN9</accession>
<reference evidence="9" key="1">
    <citation type="journal article" date="2021" name="Proc. Natl. Acad. Sci. U.S.A.">
        <title>A Catalog of Tens of Thousands of Viruses from Human Metagenomes Reveals Hidden Associations with Chronic Diseases.</title>
        <authorList>
            <person name="Tisza M.J."/>
            <person name="Buck C.B."/>
        </authorList>
    </citation>
    <scope>NUCLEOTIDE SEQUENCE</scope>
    <source>
        <strain evidence="9">CtZro7</strain>
    </source>
</reference>
<dbReference type="InterPro" id="IPR050090">
    <property type="entry name" value="Tyrosine_recombinase_XerCD"/>
</dbReference>
<dbReference type="InterPro" id="IPR011010">
    <property type="entry name" value="DNA_brk_join_enz"/>
</dbReference>
<dbReference type="Pfam" id="PF00589">
    <property type="entry name" value="Phage_integrase"/>
    <property type="match status" value="1"/>
</dbReference>
<dbReference type="GO" id="GO:0015074">
    <property type="term" value="P:DNA integration"/>
    <property type="evidence" value="ECO:0007669"/>
    <property type="project" value="UniProtKB-KW"/>
</dbReference>
<sequence length="344" mass="39353">MTQLKTRRWQEMLTPEQQEKYANAIRQGYFATYDGYPWRHTFYGAWIWKHPGRIKVVNIFKGIVGRPPMWEDLTDDNLRDFREEIASSYAPNSAKTIFAEVNAIIRENSSKPVPSLNFGTVLRTKKVPSQSVALIDDEIRRIHEFTPRTKAAKHAKRIFMLECLCGARLSDCLTLSPDNISEDGRIITYVSHKTKTVVKVPIHPWLRIYLQRTSPTEPREISVRCYNDNIRDICRACGIDTITKVFRAGRTQRGHKWEFVSSHTGRRSFATNLALKGIPIEQIAICMGHMSGNVPNISMTQRYIVGEIGLSPETFAAFQIPGAERAEREMNALHAVGKDYPEDQ</sequence>
<dbReference type="PANTHER" id="PTHR30349:SF64">
    <property type="entry name" value="PROPHAGE INTEGRASE INTD-RELATED"/>
    <property type="match status" value="1"/>
</dbReference>
<dbReference type="PROSITE" id="PS51898">
    <property type="entry name" value="TYR_RECOMBINASE"/>
    <property type="match status" value="1"/>
</dbReference>